<evidence type="ECO:0000313" key="1">
    <source>
        <dbReference type="EMBL" id="KAK2821226.1"/>
    </source>
</evidence>
<protein>
    <submittedName>
        <fullName evidence="1">Uncharacterized protein</fullName>
    </submittedName>
</protein>
<keyword evidence="2" id="KW-1185">Reference proteome</keyword>
<dbReference type="AlphaFoldDB" id="A0AA88IQL5"/>
<reference evidence="1" key="1">
    <citation type="submission" date="2023-08" db="EMBL/GenBank/DDBJ databases">
        <title>Pelteobagrus vachellii genome.</title>
        <authorList>
            <person name="Liu H."/>
        </authorList>
    </citation>
    <scope>NUCLEOTIDE SEQUENCE</scope>
    <source>
        <strain evidence="1">PRFRI_2022a</strain>
        <tissue evidence="1">Muscle</tissue>
    </source>
</reference>
<accession>A0AA88IQL5</accession>
<dbReference type="Proteomes" id="UP001187315">
    <property type="component" value="Unassembled WGS sequence"/>
</dbReference>
<proteinExistence type="predicted"/>
<organism evidence="1 2">
    <name type="scientific">Tachysurus vachellii</name>
    <name type="common">Darkbarbel catfish</name>
    <name type="synonym">Pelteobagrus vachellii</name>
    <dbReference type="NCBI Taxonomy" id="175792"/>
    <lineage>
        <taxon>Eukaryota</taxon>
        <taxon>Metazoa</taxon>
        <taxon>Chordata</taxon>
        <taxon>Craniata</taxon>
        <taxon>Vertebrata</taxon>
        <taxon>Euteleostomi</taxon>
        <taxon>Actinopterygii</taxon>
        <taxon>Neopterygii</taxon>
        <taxon>Teleostei</taxon>
        <taxon>Ostariophysi</taxon>
        <taxon>Siluriformes</taxon>
        <taxon>Bagridae</taxon>
        <taxon>Tachysurus</taxon>
    </lineage>
</organism>
<gene>
    <name evidence="1" type="ORF">Q7C36_020569</name>
</gene>
<comment type="caution">
    <text evidence="1">The sequence shown here is derived from an EMBL/GenBank/DDBJ whole genome shotgun (WGS) entry which is preliminary data.</text>
</comment>
<evidence type="ECO:0000313" key="2">
    <source>
        <dbReference type="Proteomes" id="UP001187315"/>
    </source>
</evidence>
<sequence>MSLTFYQNEDSSIDHTLGEKADACKPKIPSVIFPGERCGILQYPDLRNETLSCGTALSPLRSRSSARNTLRLR</sequence>
<name>A0AA88IQL5_TACVA</name>
<dbReference type="EMBL" id="JAVHJS010000022">
    <property type="protein sequence ID" value="KAK2821226.1"/>
    <property type="molecule type" value="Genomic_DNA"/>
</dbReference>